<feature type="domain" description="Peptidase M20 dimerisation" evidence="4">
    <location>
        <begin position="229"/>
        <end position="323"/>
    </location>
</feature>
<sequence>MLRHTASLLALAAVLVAAPATAQSQGTAPKAADADKAVAKIVASPGFKKAVAKLDADFDRTVADIITLTEIPAPPFKEEQRAKAYLEMLKAHGLTNVEMDAEGNVMGVRPGTATKGKGPFVVIAAHLDTVFPEGTDVKVRREGTKLMAPGIGDDTRALSTLLAYVRAMDAAGIKTKADILFVGNVGEEGPGDLRGVRYLFNKGPYKGRITSFFSMDGGDPDQIVDQGTGSKRYRVTFTGPGGHSYGAFGIVNPMAAMAKAVTDLYAIEAPKKPKTTYSASVTGGGTSVNSIPHDVFMEFDMRSESAAELAKLDQTLIGIFDKAVAGENAVRSTKNGVVSYQAKVIGERPAGATPHTTQIVALTEGAVKALGYKPTYQASSTDSNIPMSLGVPALTIGAGFRGGRAHALDEWIDVTKDESLKGMQVGLAALLAVAGVE</sequence>
<keyword evidence="2" id="KW-0378">Hydrolase</keyword>
<dbReference type="RefSeq" id="WP_096053752.1">
    <property type="nucleotide sequence ID" value="NZ_CP023315.3"/>
</dbReference>
<dbReference type="Pfam" id="PF07687">
    <property type="entry name" value="M20_dimer"/>
    <property type="match status" value="1"/>
</dbReference>
<dbReference type="PANTHER" id="PTHR43808">
    <property type="entry name" value="ACETYLORNITHINE DEACETYLASE"/>
    <property type="match status" value="1"/>
</dbReference>
<protein>
    <submittedName>
        <fullName evidence="5">Peptidase M20</fullName>
    </submittedName>
</protein>
<dbReference type="InterPro" id="IPR011650">
    <property type="entry name" value="Peptidase_M20_dimer"/>
</dbReference>
<feature type="chain" id="PRO_5012448717" evidence="3">
    <location>
        <begin position="23"/>
        <end position="437"/>
    </location>
</feature>
<dbReference type="SUPFAM" id="SSF53187">
    <property type="entry name" value="Zn-dependent exopeptidases"/>
    <property type="match status" value="1"/>
</dbReference>
<dbReference type="GO" id="GO:0046872">
    <property type="term" value="F:metal ion binding"/>
    <property type="evidence" value="ECO:0007669"/>
    <property type="project" value="UniProtKB-KW"/>
</dbReference>
<dbReference type="InterPro" id="IPR002933">
    <property type="entry name" value="Peptidase_M20"/>
</dbReference>
<name>A0A291IDD5_CAUVI</name>
<evidence type="ECO:0000313" key="6">
    <source>
        <dbReference type="Proteomes" id="UP000217311"/>
    </source>
</evidence>
<evidence type="ECO:0000256" key="1">
    <source>
        <dbReference type="ARBA" id="ARBA00022723"/>
    </source>
</evidence>
<evidence type="ECO:0000313" key="5">
    <source>
        <dbReference type="EMBL" id="ATG88180.1"/>
    </source>
</evidence>
<dbReference type="Proteomes" id="UP000217311">
    <property type="component" value="Chromosome"/>
</dbReference>
<dbReference type="GO" id="GO:0016787">
    <property type="term" value="F:hydrolase activity"/>
    <property type="evidence" value="ECO:0007669"/>
    <property type="project" value="UniProtKB-KW"/>
</dbReference>
<organism evidence="5 6">
    <name type="scientific">Caulobacter vibrioides</name>
    <name type="common">Caulobacter crescentus</name>
    <dbReference type="NCBI Taxonomy" id="155892"/>
    <lineage>
        <taxon>Bacteria</taxon>
        <taxon>Pseudomonadati</taxon>
        <taxon>Pseudomonadota</taxon>
        <taxon>Alphaproteobacteria</taxon>
        <taxon>Caulobacterales</taxon>
        <taxon>Caulobacteraceae</taxon>
        <taxon>Caulobacter</taxon>
    </lineage>
</organism>
<dbReference type="InterPro" id="IPR036264">
    <property type="entry name" value="Bact_exopeptidase_dim_dom"/>
</dbReference>
<dbReference type="Pfam" id="PF01546">
    <property type="entry name" value="Peptidase_M20"/>
    <property type="match status" value="1"/>
</dbReference>
<keyword evidence="1" id="KW-0479">Metal-binding</keyword>
<evidence type="ECO:0000256" key="3">
    <source>
        <dbReference type="SAM" id="SignalP"/>
    </source>
</evidence>
<proteinExistence type="predicted"/>
<dbReference type="Gene3D" id="3.40.630.10">
    <property type="entry name" value="Zn peptidases"/>
    <property type="match status" value="1"/>
</dbReference>
<evidence type="ECO:0000259" key="4">
    <source>
        <dbReference type="Pfam" id="PF07687"/>
    </source>
</evidence>
<dbReference type="Gene3D" id="3.30.70.360">
    <property type="match status" value="1"/>
</dbReference>
<dbReference type="InterPro" id="IPR050072">
    <property type="entry name" value="Peptidase_M20A"/>
</dbReference>
<dbReference type="PANTHER" id="PTHR43808:SF17">
    <property type="entry name" value="PEPTIDASE M20"/>
    <property type="match status" value="1"/>
</dbReference>
<dbReference type="AlphaFoldDB" id="A0A291IDD5"/>
<reference evidence="6" key="1">
    <citation type="submission" date="2017-09" db="EMBL/GenBank/DDBJ databases">
        <title>Genome evolution observed in wild isolates of Caulobacter crescentus.</title>
        <authorList>
            <person name="Ely B."/>
            <person name="Wilson K."/>
            <person name="Scott D."/>
        </authorList>
    </citation>
    <scope>NUCLEOTIDE SEQUENCE [LARGE SCALE GENOMIC DNA]</scope>
    <source>
        <strain evidence="6">CB13b1a</strain>
    </source>
</reference>
<dbReference type="EMBL" id="CP023315">
    <property type="protein sequence ID" value="ATG88180.1"/>
    <property type="molecule type" value="Genomic_DNA"/>
</dbReference>
<dbReference type="SUPFAM" id="SSF55031">
    <property type="entry name" value="Bacterial exopeptidase dimerisation domain"/>
    <property type="match status" value="1"/>
</dbReference>
<gene>
    <name evidence="5" type="ORF">CA606_00020</name>
</gene>
<accession>A0A291IDD5</accession>
<evidence type="ECO:0000256" key="2">
    <source>
        <dbReference type="ARBA" id="ARBA00022801"/>
    </source>
</evidence>
<feature type="signal peptide" evidence="3">
    <location>
        <begin position="1"/>
        <end position="22"/>
    </location>
</feature>
<keyword evidence="3" id="KW-0732">Signal</keyword>